<name>A0A402WFD8_SALER</name>
<organism evidence="2">
    <name type="scientific">Salmonella enterica</name>
    <name type="common">Salmonella choleraesuis</name>
    <dbReference type="NCBI Taxonomy" id="28901"/>
    <lineage>
        <taxon>Bacteria</taxon>
        <taxon>Pseudomonadati</taxon>
        <taxon>Pseudomonadota</taxon>
        <taxon>Gammaproteobacteria</taxon>
        <taxon>Enterobacterales</taxon>
        <taxon>Enterobacteriaceae</taxon>
        <taxon>Salmonella</taxon>
    </lineage>
</organism>
<evidence type="ECO:0000259" key="1">
    <source>
        <dbReference type="Pfam" id="PF08765"/>
    </source>
</evidence>
<gene>
    <name evidence="2" type="ORF">A7E06_12545</name>
</gene>
<dbReference type="Gene3D" id="1.10.10.60">
    <property type="entry name" value="Homeodomain-like"/>
    <property type="match status" value="1"/>
</dbReference>
<dbReference type="Proteomes" id="UP000839530">
    <property type="component" value="Unassembled WGS sequence"/>
</dbReference>
<reference evidence="2" key="1">
    <citation type="submission" date="2018-07" db="EMBL/GenBank/DDBJ databases">
        <authorList>
            <consortium name="GenomeTrakr network: Whole genome sequencing for foodborne pathogen traceback"/>
        </authorList>
    </citation>
    <scope>NUCLEOTIDE SEQUENCE [LARGE SCALE GENOMIC DNA]</scope>
    <source>
        <strain evidence="2">CFSAN048114</strain>
    </source>
</reference>
<dbReference type="PANTHER" id="PTHR37812">
    <property type="entry name" value="MU-LIKE PROPHAGE FLUMU PROTEIN C"/>
    <property type="match status" value="1"/>
</dbReference>
<feature type="domain" description="Mor transcription activator" evidence="1">
    <location>
        <begin position="24"/>
        <end position="117"/>
    </location>
</feature>
<dbReference type="PANTHER" id="PTHR37812:SF1">
    <property type="entry name" value="MU-LIKE PROPHAGE FLUMU PROTEIN C"/>
    <property type="match status" value="1"/>
</dbReference>
<accession>A0A402WFD8</accession>
<comment type="caution">
    <text evidence="2">The sequence shown here is derived from an EMBL/GenBank/DDBJ whole genome shotgun (WGS) entry which is preliminary data.</text>
</comment>
<sequence length="130" mass="14515">MKDYRDGTRKALNSNTGNTIKGFVGELTEELSVHLEKRGIKNSDAHKIASDVVDTLRQSMGGCQLYFPKLNQKDNTGRNAEIFKEYTRGAFVNELAVKYNVSLQAIYNAIKRERERQNTGGAANDDSADL</sequence>
<dbReference type="AlphaFoldDB" id="A0A402WFD8"/>
<proteinExistence type="predicted"/>
<protein>
    <recommendedName>
        <fullName evidence="1">Mor transcription activator domain-containing protein</fullName>
    </recommendedName>
</protein>
<dbReference type="InterPro" id="IPR052411">
    <property type="entry name" value="c-mor_Regulatory_Protein"/>
</dbReference>
<dbReference type="Pfam" id="PF08765">
    <property type="entry name" value="Mor"/>
    <property type="match status" value="1"/>
</dbReference>
<evidence type="ECO:0000313" key="2">
    <source>
        <dbReference type="EMBL" id="MIV44328.1"/>
    </source>
</evidence>
<dbReference type="SUPFAM" id="SSF46689">
    <property type="entry name" value="Homeodomain-like"/>
    <property type="match status" value="1"/>
</dbReference>
<dbReference type="InterPro" id="IPR014875">
    <property type="entry name" value="Mor_transcription_activator"/>
</dbReference>
<dbReference type="EMBL" id="RSUV01000008">
    <property type="protein sequence ID" value="MIV44328.1"/>
    <property type="molecule type" value="Genomic_DNA"/>
</dbReference>
<dbReference type="InterPro" id="IPR009057">
    <property type="entry name" value="Homeodomain-like_sf"/>
</dbReference>